<keyword evidence="4" id="KW-1185">Reference proteome</keyword>
<feature type="chain" id="PRO_5047110950" description="Signal peptidase" evidence="2">
    <location>
        <begin position="25"/>
        <end position="71"/>
    </location>
</feature>
<feature type="transmembrane region" description="Helical" evidence="1">
    <location>
        <begin position="43"/>
        <end position="61"/>
    </location>
</feature>
<dbReference type="EMBL" id="JAABLM010000004">
    <property type="protein sequence ID" value="NBL64461.1"/>
    <property type="molecule type" value="Genomic_DNA"/>
</dbReference>
<name>A0ABW9Z6H7_9FLAO</name>
<dbReference type="Proteomes" id="UP000798602">
    <property type="component" value="Unassembled WGS sequence"/>
</dbReference>
<keyword evidence="2" id="KW-0732">Signal</keyword>
<organism evidence="3 4">
    <name type="scientific">Flavobacterium ichthyis</name>
    <dbReference type="NCBI Taxonomy" id="2698827"/>
    <lineage>
        <taxon>Bacteria</taxon>
        <taxon>Pseudomonadati</taxon>
        <taxon>Bacteroidota</taxon>
        <taxon>Flavobacteriia</taxon>
        <taxon>Flavobacteriales</taxon>
        <taxon>Flavobacteriaceae</taxon>
        <taxon>Flavobacterium</taxon>
    </lineage>
</organism>
<evidence type="ECO:0000313" key="4">
    <source>
        <dbReference type="Proteomes" id="UP000798602"/>
    </source>
</evidence>
<dbReference type="RefSeq" id="WP_166536288.1">
    <property type="nucleotide sequence ID" value="NZ_JAABLM010000004.1"/>
</dbReference>
<keyword evidence="1" id="KW-1133">Transmembrane helix</keyword>
<comment type="caution">
    <text evidence="3">The sequence shown here is derived from an EMBL/GenBank/DDBJ whole genome shotgun (WGS) entry which is preliminary data.</text>
</comment>
<feature type="signal peptide" evidence="2">
    <location>
        <begin position="1"/>
        <end position="24"/>
    </location>
</feature>
<reference evidence="4" key="1">
    <citation type="submission" date="2020-01" db="EMBL/GenBank/DDBJ databases">
        <title>Sphingomonas sp. strain CSW-10.</title>
        <authorList>
            <person name="Chen W.-M."/>
        </authorList>
    </citation>
    <scope>NUCLEOTIDE SEQUENCE [LARGE SCALE GENOMIC DNA]</scope>
    <source>
        <strain evidence="4">NST-5</strain>
    </source>
</reference>
<evidence type="ECO:0000256" key="2">
    <source>
        <dbReference type="SAM" id="SignalP"/>
    </source>
</evidence>
<keyword evidence="1" id="KW-0812">Transmembrane</keyword>
<evidence type="ECO:0008006" key="5">
    <source>
        <dbReference type="Google" id="ProtNLM"/>
    </source>
</evidence>
<proteinExistence type="predicted"/>
<evidence type="ECO:0000256" key="1">
    <source>
        <dbReference type="SAM" id="Phobius"/>
    </source>
</evidence>
<gene>
    <name evidence="3" type="ORF">GV828_04510</name>
</gene>
<keyword evidence="1" id="KW-0472">Membrane</keyword>
<protein>
    <recommendedName>
        <fullName evidence="5">Signal peptidase</fullName>
    </recommendedName>
</protein>
<accession>A0ABW9Z6H7</accession>
<evidence type="ECO:0000313" key="3">
    <source>
        <dbReference type="EMBL" id="NBL64461.1"/>
    </source>
</evidence>
<sequence>MKNNIKYRLALMATIFLNIMSAYADESNPSEPPEDVPQASIDSTIWLIILIAVAIGIALTNKPHRGTISKN</sequence>